<protein>
    <submittedName>
        <fullName evidence="1">Uncharacterized protein</fullName>
    </submittedName>
</protein>
<organism evidence="1 2">
    <name type="scientific">Arctium lappa</name>
    <name type="common">Greater burdock</name>
    <name type="synonym">Lappa major</name>
    <dbReference type="NCBI Taxonomy" id="4217"/>
    <lineage>
        <taxon>Eukaryota</taxon>
        <taxon>Viridiplantae</taxon>
        <taxon>Streptophyta</taxon>
        <taxon>Embryophyta</taxon>
        <taxon>Tracheophyta</taxon>
        <taxon>Spermatophyta</taxon>
        <taxon>Magnoliopsida</taxon>
        <taxon>eudicotyledons</taxon>
        <taxon>Gunneridae</taxon>
        <taxon>Pentapetalae</taxon>
        <taxon>asterids</taxon>
        <taxon>campanulids</taxon>
        <taxon>Asterales</taxon>
        <taxon>Asteraceae</taxon>
        <taxon>Carduoideae</taxon>
        <taxon>Cardueae</taxon>
        <taxon>Arctiinae</taxon>
        <taxon>Arctium</taxon>
    </lineage>
</organism>
<reference evidence="1 2" key="2">
    <citation type="journal article" date="2022" name="Mol. Ecol. Resour.">
        <title>The genomes of chicory, endive, great burdock and yacon provide insights into Asteraceae paleo-polyploidization history and plant inulin production.</title>
        <authorList>
            <person name="Fan W."/>
            <person name="Wang S."/>
            <person name="Wang H."/>
            <person name="Wang A."/>
            <person name="Jiang F."/>
            <person name="Liu H."/>
            <person name="Zhao H."/>
            <person name="Xu D."/>
            <person name="Zhang Y."/>
        </authorList>
    </citation>
    <scope>NUCLEOTIDE SEQUENCE [LARGE SCALE GENOMIC DNA]</scope>
    <source>
        <strain evidence="2">cv. Niubang</strain>
    </source>
</reference>
<accession>A0ACB8Y7I6</accession>
<gene>
    <name evidence="1" type="ORF">L6452_35792</name>
</gene>
<keyword evidence="2" id="KW-1185">Reference proteome</keyword>
<reference evidence="2" key="1">
    <citation type="journal article" date="2022" name="Mol. Ecol. Resour.">
        <title>The genomes of chicory, endive, great burdock and yacon provide insights into Asteraceae palaeo-polyploidization history and plant inulin production.</title>
        <authorList>
            <person name="Fan W."/>
            <person name="Wang S."/>
            <person name="Wang H."/>
            <person name="Wang A."/>
            <person name="Jiang F."/>
            <person name="Liu H."/>
            <person name="Zhao H."/>
            <person name="Xu D."/>
            <person name="Zhang Y."/>
        </authorList>
    </citation>
    <scope>NUCLEOTIDE SEQUENCE [LARGE SCALE GENOMIC DNA]</scope>
    <source>
        <strain evidence="2">cv. Niubang</strain>
    </source>
</reference>
<evidence type="ECO:0000313" key="1">
    <source>
        <dbReference type="EMBL" id="KAI3681011.1"/>
    </source>
</evidence>
<name>A0ACB8Y7I6_ARCLA</name>
<evidence type="ECO:0000313" key="2">
    <source>
        <dbReference type="Proteomes" id="UP001055879"/>
    </source>
</evidence>
<proteinExistence type="predicted"/>
<dbReference type="Proteomes" id="UP001055879">
    <property type="component" value="Linkage Group LG13"/>
</dbReference>
<comment type="caution">
    <text evidence="1">The sequence shown here is derived from an EMBL/GenBank/DDBJ whole genome shotgun (WGS) entry which is preliminary data.</text>
</comment>
<dbReference type="EMBL" id="CM042059">
    <property type="protein sequence ID" value="KAI3681011.1"/>
    <property type="molecule type" value="Genomic_DNA"/>
</dbReference>
<sequence length="159" mass="18801">MSHPIYSELKEKVSCLEDRVERLLDKYDNQRIENARNLYKISNLKEECESFSKESEELKTKVDDLTYKLRMSENEKIDIVSKSVSYKNENQRLTDHLKDLELKLYKIGQSRQTMHLNAPKEFKYSETGLGYDNPHHLKKALTKVPTLYAFEFLGVDKTY</sequence>